<evidence type="ECO:0000256" key="2">
    <source>
        <dbReference type="SAM" id="SignalP"/>
    </source>
</evidence>
<feature type="transmembrane region" description="Helical" evidence="1">
    <location>
        <begin position="148"/>
        <end position="167"/>
    </location>
</feature>
<keyword evidence="1" id="KW-0472">Membrane</keyword>
<feature type="transmembrane region" description="Helical" evidence="1">
    <location>
        <begin position="78"/>
        <end position="97"/>
    </location>
</feature>
<accession>A0A3A8IBK5</accession>
<reference evidence="4" key="1">
    <citation type="submission" date="2018-09" db="EMBL/GenBank/DDBJ databases">
        <authorList>
            <person name="Livingstone P.G."/>
            <person name="Whitworth D.E."/>
        </authorList>
    </citation>
    <scope>NUCLEOTIDE SEQUENCE [LARGE SCALE GENOMIC DNA]</scope>
    <source>
        <strain evidence="4">CA054A</strain>
    </source>
</reference>
<feature type="transmembrane region" description="Helical" evidence="1">
    <location>
        <begin position="37"/>
        <end position="57"/>
    </location>
</feature>
<comment type="caution">
    <text evidence="3">The sequence shown here is derived from an EMBL/GenBank/DDBJ whole genome shotgun (WGS) entry which is preliminary data.</text>
</comment>
<name>A0A3A8IBK5_9BACT</name>
<keyword evidence="2" id="KW-0732">Signal</keyword>
<keyword evidence="1" id="KW-1133">Transmembrane helix</keyword>
<organism evidence="3 4">
    <name type="scientific">Corallococcus terminator</name>
    <dbReference type="NCBI Taxonomy" id="2316733"/>
    <lineage>
        <taxon>Bacteria</taxon>
        <taxon>Pseudomonadati</taxon>
        <taxon>Myxococcota</taxon>
        <taxon>Myxococcia</taxon>
        <taxon>Myxococcales</taxon>
        <taxon>Cystobacterineae</taxon>
        <taxon>Myxococcaceae</taxon>
        <taxon>Corallococcus</taxon>
    </lineage>
</organism>
<proteinExistence type="predicted"/>
<feature type="transmembrane region" description="Helical" evidence="1">
    <location>
        <begin position="117"/>
        <end position="136"/>
    </location>
</feature>
<gene>
    <name evidence="3" type="ORF">D7V88_27490</name>
</gene>
<evidence type="ECO:0000313" key="4">
    <source>
        <dbReference type="Proteomes" id="UP000268094"/>
    </source>
</evidence>
<protein>
    <submittedName>
        <fullName evidence="3">Uncharacterized protein</fullName>
    </submittedName>
</protein>
<feature type="chain" id="PRO_5017182120" evidence="2">
    <location>
        <begin position="24"/>
        <end position="198"/>
    </location>
</feature>
<sequence>MLSRALAPLLLCVSVLAPLRAIACFNSMDASTREFTQSFWVDLILWTLGAVFLNRVVLFNGLGTTAEERASASGLRKAFLLLVSAALVLLLATVSAGGPLLNFSSMDFARCSVSRTMLLVLVASPAVLFSLQAVVFHGPGRRLFRDRGGVALASLVLTSVLLATGLGKVRETYILPHLCEAPPQPARGGGAMFTNTYQ</sequence>
<feature type="signal peptide" evidence="2">
    <location>
        <begin position="1"/>
        <end position="23"/>
    </location>
</feature>
<dbReference type="OrthoDB" id="5522392at2"/>
<dbReference type="RefSeq" id="WP_120543594.1">
    <property type="nucleotide sequence ID" value="NZ_RAVZ01000226.1"/>
</dbReference>
<evidence type="ECO:0000313" key="3">
    <source>
        <dbReference type="EMBL" id="RKG80465.1"/>
    </source>
</evidence>
<dbReference type="AlphaFoldDB" id="A0A3A8IBK5"/>
<keyword evidence="1" id="KW-0812">Transmembrane</keyword>
<evidence type="ECO:0000256" key="1">
    <source>
        <dbReference type="SAM" id="Phobius"/>
    </source>
</evidence>
<dbReference type="Proteomes" id="UP000268094">
    <property type="component" value="Unassembled WGS sequence"/>
</dbReference>
<keyword evidence="4" id="KW-1185">Reference proteome</keyword>
<dbReference type="EMBL" id="RAVZ01000226">
    <property type="protein sequence ID" value="RKG80465.1"/>
    <property type="molecule type" value="Genomic_DNA"/>
</dbReference>